<accession>A0AC35U432</accession>
<evidence type="ECO:0000313" key="2">
    <source>
        <dbReference type="WBParaSite" id="RSKR_0000762600.1"/>
    </source>
</evidence>
<protein>
    <submittedName>
        <fullName evidence="2">Rho-GAP domain-containing protein</fullName>
    </submittedName>
</protein>
<proteinExistence type="predicted"/>
<name>A0AC35U432_9BILA</name>
<evidence type="ECO:0000313" key="1">
    <source>
        <dbReference type="Proteomes" id="UP000095286"/>
    </source>
</evidence>
<sequence length="733" mass="83301">MERLKENMNSGVRKIRTLTGSQQQISSNLGKPGPIPDKKEILLTNSMLDVHNQRICASLKSIRGAMINTLKSNLKEDNTEKKKKKLDLHQLAGQFFTEHIVMKAHSPGLEVTFEKAASVYKDIVEYQTKMESSINDKVLERMALNIDMEKDVIKFQSELKKAGSVKDSLDKKLRSLNDESKQSDLQSEYDLAVNKMDSSREITLTHMYALKGLEYENAMLIKSYMQHHLDFHRMSANSLEKGIENIEKAINKYIQKPSFGVDLKEHCDRDKRQIAAPIQICVEMLTYIGFDEQGLFRVPGNQHKVKRLRAALDCGAEREVEEFVNDPHTICAVLKQYLRELPNKLFPSDLMDGYIRVAEIPQNTDEQANFIKYLLDEMPKVNRDNISYLMKFLSVLTSHEKIVNMNASNLALVLSPNLFNDSNLSNGFTPSAGARFCELLITYADRYFDSYEWDFTRRRVTNTKPGGQHDELSITSMRDIYDANSRLPSSNFSNDRFQNQYASSRETKNNRKQNRTHDENEFVQMKNSHGSIRSLVVDDPSPPSPVAMTRSQTEKPSRPTIPPPKHYKNSSSDSDKITFTGVEQINPQMSQSYTAPRKEMVRNNNSDDSYENYAVDYPQSPTLSRKANTSPSYSLSDKTTTKMFTIREMPVDVPTSALVNNTATIPRASNSSFGDTPSLYPNISSISTYIDGPATDRRDPPYPSPRPRKAPSPPRPSIPEKPKKLNEVTVTKL</sequence>
<organism evidence="1 2">
    <name type="scientific">Rhabditophanes sp. KR3021</name>
    <dbReference type="NCBI Taxonomy" id="114890"/>
    <lineage>
        <taxon>Eukaryota</taxon>
        <taxon>Metazoa</taxon>
        <taxon>Ecdysozoa</taxon>
        <taxon>Nematoda</taxon>
        <taxon>Chromadorea</taxon>
        <taxon>Rhabditida</taxon>
        <taxon>Tylenchina</taxon>
        <taxon>Panagrolaimomorpha</taxon>
        <taxon>Strongyloidoidea</taxon>
        <taxon>Alloionematidae</taxon>
        <taxon>Rhabditophanes</taxon>
    </lineage>
</organism>
<reference evidence="2" key="1">
    <citation type="submission" date="2016-11" db="UniProtKB">
        <authorList>
            <consortium name="WormBaseParasite"/>
        </authorList>
    </citation>
    <scope>IDENTIFICATION</scope>
    <source>
        <strain evidence="2">KR3021</strain>
    </source>
</reference>
<dbReference type="Proteomes" id="UP000095286">
    <property type="component" value="Unplaced"/>
</dbReference>
<dbReference type="WBParaSite" id="RSKR_0000762600.1">
    <property type="protein sequence ID" value="RSKR_0000762600.1"/>
    <property type="gene ID" value="RSKR_0000762600"/>
</dbReference>